<comment type="caution">
    <text evidence="13">The sequence shown here is derived from an EMBL/GenBank/DDBJ whole genome shotgun (WGS) entry which is preliminary data.</text>
</comment>
<dbReference type="InterPro" id="IPR016205">
    <property type="entry name" value="Glycerol_DH"/>
</dbReference>
<feature type="binding site" evidence="9">
    <location>
        <position position="276"/>
    </location>
    <ligand>
        <name>glycerol</name>
        <dbReference type="ChEBI" id="CHEBI:17754"/>
    </ligand>
</feature>
<dbReference type="InterPro" id="IPR001670">
    <property type="entry name" value="ADH_Fe/GldA"/>
</dbReference>
<dbReference type="EC" id="1.1.1.6" evidence="6"/>
<comment type="cofactor">
    <cofactor evidence="9">
        <name>Zn(2+)</name>
        <dbReference type="ChEBI" id="CHEBI:29105"/>
    </cofactor>
    <text evidence="9">Binds 1 zinc ion per subunit.</text>
</comment>
<feature type="binding site" evidence="11">
    <location>
        <position position="129"/>
    </location>
    <ligand>
        <name>NAD(+)</name>
        <dbReference type="ChEBI" id="CHEBI:57540"/>
    </ligand>
</feature>
<sequence length="375" mass="39845">MEATNEKVFISPARYVQGEGVIARAGHYVSALGKTALLIADDVVWEIAGKELSASLEGEGVSFERAVFEGEASNREIDRLVELGRKQQAEVVIGFGGGKAIDTAKGVAEKLDAACAVLPTTASTDAPTSALSVIYSDDGEFDSYRFYSKNPDLVLVDTGIICKAPPRFLASGIADALATWVEARAAIRANANNMAGGKATLLGATIGEKCEEILFEHAMLAYQANQAQIVTPSFEAVVEANTLLSGLGFESGGLAAAHAIHNGFTALHGEIHDLTHGEKVAYGTVAQLILDQTPQAELEEYLDLYIALGLPMTLKALKLDQASEEDLYRVAEAALKEGESSHNLAYELTPKQIVHAIKAVDVHARAFMEKVGVSE</sequence>
<dbReference type="PROSITE" id="PS00060">
    <property type="entry name" value="ADH_IRON_2"/>
    <property type="match status" value="1"/>
</dbReference>
<keyword evidence="4 11" id="KW-0520">NAD</keyword>
<dbReference type="GO" id="GO:0005829">
    <property type="term" value="C:cytosol"/>
    <property type="evidence" value="ECO:0007669"/>
    <property type="project" value="TreeGrafter"/>
</dbReference>
<feature type="binding site" evidence="11">
    <location>
        <position position="131"/>
    </location>
    <ligand>
        <name>NAD(+)</name>
        <dbReference type="ChEBI" id="CHEBI:57540"/>
    </ligand>
</feature>
<feature type="binding site" evidence="10">
    <location>
        <position position="125"/>
    </location>
    <ligand>
        <name>glycerol</name>
        <dbReference type="ChEBI" id="CHEBI:17754"/>
    </ligand>
</feature>
<feature type="binding site" evidence="9">
    <location>
        <position position="258"/>
    </location>
    <ligand>
        <name>glycerol</name>
        <dbReference type="ChEBI" id="CHEBI:17754"/>
    </ligand>
</feature>
<evidence type="ECO:0000256" key="11">
    <source>
        <dbReference type="PIRSR" id="PIRSR000112-3"/>
    </source>
</evidence>
<keyword evidence="14" id="KW-1185">Reference proteome</keyword>
<proteinExistence type="inferred from homology"/>
<evidence type="ECO:0000256" key="7">
    <source>
        <dbReference type="ARBA" id="ARBA00040132"/>
    </source>
</evidence>
<evidence type="ECO:0000256" key="5">
    <source>
        <dbReference type="ARBA" id="ARBA00037918"/>
    </source>
</evidence>
<organism evidence="13 14">
    <name type="scientific">Vreelandella songnenensis</name>
    <dbReference type="NCBI Taxonomy" id="1176243"/>
    <lineage>
        <taxon>Bacteria</taxon>
        <taxon>Pseudomonadati</taxon>
        <taxon>Pseudomonadota</taxon>
        <taxon>Gammaproteobacteria</taxon>
        <taxon>Oceanospirillales</taxon>
        <taxon>Halomonadaceae</taxon>
        <taxon>Vreelandella</taxon>
    </lineage>
</organism>
<dbReference type="GO" id="GO:0008888">
    <property type="term" value="F:glycerol dehydrogenase (NAD+) activity"/>
    <property type="evidence" value="ECO:0007669"/>
    <property type="project" value="UniProtKB-EC"/>
</dbReference>
<evidence type="ECO:0000259" key="12">
    <source>
        <dbReference type="Pfam" id="PF00465"/>
    </source>
</evidence>
<accession>A0A2T0V4M2</accession>
<evidence type="ECO:0000256" key="4">
    <source>
        <dbReference type="ARBA" id="ARBA00023027"/>
    </source>
</evidence>
<evidence type="ECO:0000256" key="10">
    <source>
        <dbReference type="PIRSR" id="PIRSR000112-2"/>
    </source>
</evidence>
<evidence type="ECO:0000256" key="2">
    <source>
        <dbReference type="ARBA" id="ARBA00022723"/>
    </source>
</evidence>
<dbReference type="RefSeq" id="WP_106374291.1">
    <property type="nucleotide sequence ID" value="NZ_PVTK01000003.1"/>
</dbReference>
<dbReference type="SUPFAM" id="SSF56796">
    <property type="entry name" value="Dehydroquinate synthase-like"/>
    <property type="match status" value="1"/>
</dbReference>
<dbReference type="NCBIfam" id="NF006941">
    <property type="entry name" value="PRK09423.1"/>
    <property type="match status" value="1"/>
</dbReference>
<dbReference type="GO" id="GO:0046872">
    <property type="term" value="F:metal ion binding"/>
    <property type="evidence" value="ECO:0007669"/>
    <property type="project" value="UniProtKB-KW"/>
</dbReference>
<evidence type="ECO:0000256" key="8">
    <source>
        <dbReference type="ARBA" id="ARBA00049006"/>
    </source>
</evidence>
<dbReference type="Pfam" id="PF00465">
    <property type="entry name" value="Fe-ADH"/>
    <property type="match status" value="1"/>
</dbReference>
<dbReference type="EMBL" id="PVTK01000003">
    <property type="protein sequence ID" value="PRY65104.1"/>
    <property type="molecule type" value="Genomic_DNA"/>
</dbReference>
<keyword evidence="2 9" id="KW-0479">Metal-binding</keyword>
<dbReference type="AlphaFoldDB" id="A0A2T0V4M2"/>
<evidence type="ECO:0000313" key="13">
    <source>
        <dbReference type="EMBL" id="PRY65104.1"/>
    </source>
</evidence>
<keyword evidence="9" id="KW-0862">Zinc</keyword>
<gene>
    <name evidence="13" type="ORF">B0H98_10344</name>
</gene>
<comment type="pathway">
    <text evidence="5">Polyol metabolism; glycerol fermentation; glycerone phosphate from glycerol (oxidative route): step 1/2.</text>
</comment>
<evidence type="ECO:0000256" key="3">
    <source>
        <dbReference type="ARBA" id="ARBA00023002"/>
    </source>
</evidence>
<name>A0A2T0V4M2_9GAMM</name>
<dbReference type="PANTHER" id="PTHR43616">
    <property type="entry name" value="GLYCEROL DEHYDROGENASE"/>
    <property type="match status" value="1"/>
</dbReference>
<dbReference type="PIRSF" id="PIRSF000112">
    <property type="entry name" value="Glycerol_dehydrogenase"/>
    <property type="match status" value="1"/>
</dbReference>
<protein>
    <recommendedName>
        <fullName evidence="7">Glycerol dehydrogenase</fullName>
        <ecNumber evidence="6">1.1.1.6</ecNumber>
    </recommendedName>
</protein>
<evidence type="ECO:0000256" key="6">
    <source>
        <dbReference type="ARBA" id="ARBA00039147"/>
    </source>
</evidence>
<feature type="domain" description="Alcohol dehydrogenase iron-type/glycerol dehydrogenase GldA" evidence="12">
    <location>
        <begin position="12"/>
        <end position="158"/>
    </location>
</feature>
<dbReference type="InterPro" id="IPR018211">
    <property type="entry name" value="ADH_Fe_CS"/>
</dbReference>
<keyword evidence="3" id="KW-0560">Oxidoreductase</keyword>
<dbReference type="PANTHER" id="PTHR43616:SF5">
    <property type="entry name" value="GLYCEROL DEHYDROGENASE 1"/>
    <property type="match status" value="1"/>
</dbReference>
<dbReference type="OrthoDB" id="5198708at2"/>
<dbReference type="Proteomes" id="UP000237647">
    <property type="component" value="Unassembled WGS sequence"/>
</dbReference>
<evidence type="ECO:0000313" key="14">
    <source>
        <dbReference type="Proteomes" id="UP000237647"/>
    </source>
</evidence>
<evidence type="ECO:0000256" key="9">
    <source>
        <dbReference type="PIRSR" id="PIRSR000112-1"/>
    </source>
</evidence>
<feature type="binding site" evidence="11">
    <location>
        <begin position="120"/>
        <end position="123"/>
    </location>
    <ligand>
        <name>NAD(+)</name>
        <dbReference type="ChEBI" id="CHEBI:57540"/>
    </ligand>
</feature>
<dbReference type="Gene3D" id="3.40.50.1970">
    <property type="match status" value="1"/>
</dbReference>
<comment type="catalytic activity">
    <reaction evidence="8">
        <text>glycerol + NAD(+) = dihydroxyacetone + NADH + H(+)</text>
        <dbReference type="Rhea" id="RHEA:13769"/>
        <dbReference type="ChEBI" id="CHEBI:15378"/>
        <dbReference type="ChEBI" id="CHEBI:16016"/>
        <dbReference type="ChEBI" id="CHEBI:17754"/>
        <dbReference type="ChEBI" id="CHEBI:57540"/>
        <dbReference type="ChEBI" id="CHEBI:57945"/>
        <dbReference type="EC" id="1.1.1.6"/>
    </reaction>
</comment>
<dbReference type="CDD" id="cd08170">
    <property type="entry name" value="GlyDH"/>
    <property type="match status" value="1"/>
</dbReference>
<dbReference type="Gene3D" id="1.20.1090.10">
    <property type="entry name" value="Dehydroquinate synthase-like - alpha domain"/>
    <property type="match status" value="1"/>
</dbReference>
<evidence type="ECO:0000256" key="1">
    <source>
        <dbReference type="ARBA" id="ARBA00007358"/>
    </source>
</evidence>
<feature type="binding site" evidence="11">
    <location>
        <position position="135"/>
    </location>
    <ligand>
        <name>NAD(+)</name>
        <dbReference type="ChEBI" id="CHEBI:57540"/>
    </ligand>
</feature>
<dbReference type="PROSITE" id="PS00913">
    <property type="entry name" value="ADH_IRON_1"/>
    <property type="match status" value="1"/>
</dbReference>
<feature type="binding site" evidence="11">
    <location>
        <begin position="98"/>
        <end position="102"/>
    </location>
    <ligand>
        <name>NAD(+)</name>
        <dbReference type="ChEBI" id="CHEBI:57540"/>
    </ligand>
</feature>
<reference evidence="13 14" key="1">
    <citation type="submission" date="2018-03" db="EMBL/GenBank/DDBJ databases">
        <title>Genomic Encyclopedia of Type Strains, Phase III (KMG-III): the genomes of soil and plant-associated and newly described type strains.</title>
        <authorList>
            <person name="Whitman W."/>
        </authorList>
    </citation>
    <scope>NUCLEOTIDE SEQUENCE [LARGE SCALE GENOMIC DNA]</scope>
    <source>
        <strain evidence="13 14">CGMCC 1.12152</strain>
    </source>
</reference>
<feature type="binding site" evidence="11">
    <location>
        <position position="41"/>
    </location>
    <ligand>
        <name>NAD(+)</name>
        <dbReference type="ChEBI" id="CHEBI:57540"/>
    </ligand>
</feature>
<comment type="similarity">
    <text evidence="1">Belongs to the iron-containing alcohol dehydrogenase family.</text>
</comment>
<feature type="binding site" evidence="9">
    <location>
        <position position="175"/>
    </location>
    <ligand>
        <name>glycerol</name>
        <dbReference type="ChEBI" id="CHEBI:17754"/>
    </ligand>
</feature>